<evidence type="ECO:0000256" key="1">
    <source>
        <dbReference type="ARBA" id="ARBA00022491"/>
    </source>
</evidence>
<keyword evidence="1" id="KW-0678">Repressor</keyword>
<dbReference type="PANTHER" id="PTHR30055">
    <property type="entry name" value="HTH-TYPE TRANSCRIPTIONAL REGULATOR RUTR"/>
    <property type="match status" value="1"/>
</dbReference>
<protein>
    <submittedName>
        <fullName evidence="8">TetR/AcrR family transcriptional regulator</fullName>
    </submittedName>
</protein>
<organism evidence="8 9">
    <name type="scientific">Actinomadura alba</name>
    <dbReference type="NCBI Taxonomy" id="406431"/>
    <lineage>
        <taxon>Bacteria</taxon>
        <taxon>Bacillati</taxon>
        <taxon>Actinomycetota</taxon>
        <taxon>Actinomycetes</taxon>
        <taxon>Streptosporangiales</taxon>
        <taxon>Thermomonosporaceae</taxon>
        <taxon>Actinomadura</taxon>
    </lineage>
</organism>
<comment type="caution">
    <text evidence="8">The sequence shown here is derived from an EMBL/GenBank/DDBJ whole genome shotgun (WGS) entry which is preliminary data.</text>
</comment>
<feature type="DNA-binding region" description="H-T-H motif" evidence="5">
    <location>
        <begin position="45"/>
        <end position="64"/>
    </location>
</feature>
<evidence type="ECO:0000256" key="6">
    <source>
        <dbReference type="SAM" id="MobiDB-lite"/>
    </source>
</evidence>
<dbReference type="InterPro" id="IPR004111">
    <property type="entry name" value="Repressor_TetR_C"/>
</dbReference>
<sequence>MTARQPTSVWTRPPRARKEQPTLSQGQIVTAAVELLDADGLERLSMRRLGTRLGSGATSLYWHIATKDELLELALDHVMAEVTVPDPAPSDWRVAATGFARELRAMILRHPWTLPLFGSRPMLGPNAARQLDEVLGVFQHAGFTGFELEYAHSAVIDHVIGTATGETSWHRHQPGVGAVDWMASMGPYLERIGGDHPRLAAHVQEIWAQNERDVLEERFTFGLDAVLDGLASRLPRA</sequence>
<feature type="compositionally biased region" description="Polar residues" evidence="6">
    <location>
        <begin position="1"/>
        <end position="10"/>
    </location>
</feature>
<reference evidence="8 9" key="1">
    <citation type="submission" date="2020-06" db="EMBL/GenBank/DDBJ databases">
        <title>Actinomadura xiongansis sp. nov., isolated from soil of Baiyangdian.</title>
        <authorList>
            <person name="Zhang X."/>
        </authorList>
    </citation>
    <scope>NUCLEOTIDE SEQUENCE [LARGE SCALE GENOMIC DNA]</scope>
    <source>
        <strain evidence="8 9">HBUM206468</strain>
    </source>
</reference>
<dbReference type="InterPro" id="IPR009057">
    <property type="entry name" value="Homeodomain-like_sf"/>
</dbReference>
<dbReference type="SUPFAM" id="SSF46689">
    <property type="entry name" value="Homeodomain-like"/>
    <property type="match status" value="1"/>
</dbReference>
<feature type="region of interest" description="Disordered" evidence="6">
    <location>
        <begin position="1"/>
        <end position="23"/>
    </location>
</feature>
<dbReference type="Pfam" id="PF02909">
    <property type="entry name" value="TetR_C_1"/>
    <property type="match status" value="1"/>
</dbReference>
<dbReference type="Gene3D" id="1.10.10.60">
    <property type="entry name" value="Homeodomain-like"/>
    <property type="match status" value="1"/>
</dbReference>
<evidence type="ECO:0000313" key="8">
    <source>
        <dbReference type="EMBL" id="MBC6466887.1"/>
    </source>
</evidence>
<dbReference type="InterPro" id="IPR036271">
    <property type="entry name" value="Tet_transcr_reg_TetR-rel_C_sf"/>
</dbReference>
<evidence type="ECO:0000256" key="5">
    <source>
        <dbReference type="PROSITE-ProRule" id="PRU00335"/>
    </source>
</evidence>
<dbReference type="PRINTS" id="PR00400">
    <property type="entry name" value="TETREPRESSOR"/>
</dbReference>
<evidence type="ECO:0000256" key="3">
    <source>
        <dbReference type="ARBA" id="ARBA00023125"/>
    </source>
</evidence>
<dbReference type="SUPFAM" id="SSF48498">
    <property type="entry name" value="Tetracyclin repressor-like, C-terminal domain"/>
    <property type="match status" value="1"/>
</dbReference>
<evidence type="ECO:0000259" key="7">
    <source>
        <dbReference type="PROSITE" id="PS50977"/>
    </source>
</evidence>
<keyword evidence="9" id="KW-1185">Reference proteome</keyword>
<evidence type="ECO:0000256" key="2">
    <source>
        <dbReference type="ARBA" id="ARBA00023015"/>
    </source>
</evidence>
<keyword evidence="4" id="KW-0804">Transcription</keyword>
<dbReference type="InterPro" id="IPR001647">
    <property type="entry name" value="HTH_TetR"/>
</dbReference>
<evidence type="ECO:0000256" key="4">
    <source>
        <dbReference type="ARBA" id="ARBA00023163"/>
    </source>
</evidence>
<dbReference type="InterPro" id="IPR050109">
    <property type="entry name" value="HTH-type_TetR-like_transc_reg"/>
</dbReference>
<dbReference type="EMBL" id="JABVEC010000010">
    <property type="protein sequence ID" value="MBC6466887.1"/>
    <property type="molecule type" value="Genomic_DNA"/>
</dbReference>
<keyword evidence="2" id="KW-0805">Transcription regulation</keyword>
<keyword evidence="3 5" id="KW-0238">DNA-binding</keyword>
<feature type="domain" description="HTH tetR-type" evidence="7">
    <location>
        <begin position="22"/>
        <end position="82"/>
    </location>
</feature>
<dbReference type="Pfam" id="PF00440">
    <property type="entry name" value="TetR_N"/>
    <property type="match status" value="1"/>
</dbReference>
<dbReference type="Gene3D" id="1.10.357.10">
    <property type="entry name" value="Tetracycline Repressor, domain 2"/>
    <property type="match status" value="1"/>
</dbReference>
<name>A0ABR7LQW0_9ACTN</name>
<dbReference type="InterPro" id="IPR003012">
    <property type="entry name" value="Tet_transcr_reg_TetR"/>
</dbReference>
<dbReference type="PANTHER" id="PTHR30055:SF151">
    <property type="entry name" value="TRANSCRIPTIONAL REGULATORY PROTEIN"/>
    <property type="match status" value="1"/>
</dbReference>
<dbReference type="PROSITE" id="PS50977">
    <property type="entry name" value="HTH_TETR_2"/>
    <property type="match status" value="1"/>
</dbReference>
<proteinExistence type="predicted"/>
<dbReference type="Proteomes" id="UP000805614">
    <property type="component" value="Unassembled WGS sequence"/>
</dbReference>
<dbReference type="RefSeq" id="WP_187243902.1">
    <property type="nucleotide sequence ID" value="NZ_BAAAOK010000027.1"/>
</dbReference>
<accession>A0ABR7LQW0</accession>
<gene>
    <name evidence="8" type="ORF">HKK74_15450</name>
</gene>
<evidence type="ECO:0000313" key="9">
    <source>
        <dbReference type="Proteomes" id="UP000805614"/>
    </source>
</evidence>